<name>A0A8J3KSJ6_9ACTN</name>
<dbReference type="InterPro" id="IPR050765">
    <property type="entry name" value="Riboflavin_Biosynth_HTPR"/>
</dbReference>
<evidence type="ECO:0000256" key="3">
    <source>
        <dbReference type="ARBA" id="ARBA00023002"/>
    </source>
</evidence>
<keyword evidence="2" id="KW-0521">NADP</keyword>
<keyword evidence="6" id="KW-1185">Reference proteome</keyword>
<dbReference type="Gene3D" id="3.40.430.10">
    <property type="entry name" value="Dihydrofolate Reductase, subunit A"/>
    <property type="match status" value="1"/>
</dbReference>
<dbReference type="InterPro" id="IPR002734">
    <property type="entry name" value="RibDG_C"/>
</dbReference>
<evidence type="ECO:0000256" key="1">
    <source>
        <dbReference type="ARBA" id="ARBA00005104"/>
    </source>
</evidence>
<dbReference type="Pfam" id="PF01872">
    <property type="entry name" value="RibD_C"/>
    <property type="match status" value="1"/>
</dbReference>
<dbReference type="InterPro" id="IPR024072">
    <property type="entry name" value="DHFR-like_dom_sf"/>
</dbReference>
<comment type="pathway">
    <text evidence="1">Cofactor biosynthesis; riboflavin biosynthesis.</text>
</comment>
<dbReference type="PANTHER" id="PTHR38011">
    <property type="entry name" value="DIHYDROFOLATE REDUCTASE FAMILY PROTEIN (AFU_ORTHOLOGUE AFUA_8G06820)"/>
    <property type="match status" value="1"/>
</dbReference>
<proteinExistence type="predicted"/>
<evidence type="ECO:0000256" key="2">
    <source>
        <dbReference type="ARBA" id="ARBA00022857"/>
    </source>
</evidence>
<sequence>MVSVDGRLTLGGDQLLLHEGVGRVWRSLQPPSTPAVEQSRAALLERLYQPQVVLEGSGTFVTPDTGPVTGLPAADPALELHADFLPDDVADDPAGARWFAVVDSRGRVRWSVKSSGGHRLLILVAMTTPVDYLAFLRREEIPYLVVGEDRVDPATALGRLADKLGVTCVVSNAGGELNGALLRAGLVDELHVVMLPALVGGKGTPALFDGAQLMPGELPTPLRRLSVQAETDGLIWLRYEVVRAGTAAAG</sequence>
<organism evidence="5 6">
    <name type="scientific">Catellatospora citrea</name>
    <dbReference type="NCBI Taxonomy" id="53366"/>
    <lineage>
        <taxon>Bacteria</taxon>
        <taxon>Bacillati</taxon>
        <taxon>Actinomycetota</taxon>
        <taxon>Actinomycetes</taxon>
        <taxon>Micromonosporales</taxon>
        <taxon>Micromonosporaceae</taxon>
        <taxon>Catellatospora</taxon>
    </lineage>
</organism>
<evidence type="ECO:0000259" key="4">
    <source>
        <dbReference type="Pfam" id="PF01872"/>
    </source>
</evidence>
<dbReference type="SUPFAM" id="SSF53597">
    <property type="entry name" value="Dihydrofolate reductase-like"/>
    <property type="match status" value="1"/>
</dbReference>
<reference evidence="5 6" key="1">
    <citation type="submission" date="2021-01" db="EMBL/GenBank/DDBJ databases">
        <title>Whole genome shotgun sequence of Catellatospora citrea NBRC 14495.</title>
        <authorList>
            <person name="Komaki H."/>
            <person name="Tamura T."/>
        </authorList>
    </citation>
    <scope>NUCLEOTIDE SEQUENCE [LARGE SCALE GENOMIC DNA]</scope>
    <source>
        <strain evidence="5 6">NBRC 14495</strain>
    </source>
</reference>
<gene>
    <name evidence="5" type="ORF">Cci01nite_55880</name>
</gene>
<dbReference type="GO" id="GO:0008703">
    <property type="term" value="F:5-amino-6-(5-phosphoribosylamino)uracil reductase activity"/>
    <property type="evidence" value="ECO:0007669"/>
    <property type="project" value="InterPro"/>
</dbReference>
<comment type="caution">
    <text evidence="5">The sequence shown here is derived from an EMBL/GenBank/DDBJ whole genome shotgun (WGS) entry which is preliminary data.</text>
</comment>
<dbReference type="Proteomes" id="UP000659904">
    <property type="component" value="Unassembled WGS sequence"/>
</dbReference>
<dbReference type="EMBL" id="BONH01000029">
    <property type="protein sequence ID" value="GIG00495.1"/>
    <property type="molecule type" value="Genomic_DNA"/>
</dbReference>
<dbReference type="AlphaFoldDB" id="A0A8J3KSJ6"/>
<accession>A0A8J3KSJ6</accession>
<evidence type="ECO:0000313" key="6">
    <source>
        <dbReference type="Proteomes" id="UP000659904"/>
    </source>
</evidence>
<protein>
    <recommendedName>
        <fullName evidence="4">Bacterial bifunctional deaminase-reductase C-terminal domain-containing protein</fullName>
    </recommendedName>
</protein>
<keyword evidence="3" id="KW-0560">Oxidoreductase</keyword>
<evidence type="ECO:0000313" key="5">
    <source>
        <dbReference type="EMBL" id="GIG00495.1"/>
    </source>
</evidence>
<dbReference type="PANTHER" id="PTHR38011:SF7">
    <property type="entry name" value="2,5-DIAMINO-6-RIBOSYLAMINO-4(3H)-PYRIMIDINONE 5'-PHOSPHATE REDUCTASE"/>
    <property type="match status" value="1"/>
</dbReference>
<feature type="domain" description="Bacterial bifunctional deaminase-reductase C-terminal" evidence="4">
    <location>
        <begin position="2"/>
        <end position="215"/>
    </location>
</feature>
<dbReference type="GO" id="GO:0009231">
    <property type="term" value="P:riboflavin biosynthetic process"/>
    <property type="evidence" value="ECO:0007669"/>
    <property type="project" value="InterPro"/>
</dbReference>